<dbReference type="Pfam" id="PF00563">
    <property type="entry name" value="EAL"/>
    <property type="match status" value="1"/>
</dbReference>
<dbReference type="SUPFAM" id="SSF55073">
    <property type="entry name" value="Nucleotide cyclase"/>
    <property type="match status" value="1"/>
</dbReference>
<dbReference type="GO" id="GO:0071111">
    <property type="term" value="F:cyclic-guanylate-specific phosphodiesterase activity"/>
    <property type="evidence" value="ECO:0007669"/>
    <property type="project" value="InterPro"/>
</dbReference>
<dbReference type="InterPro" id="IPR001789">
    <property type="entry name" value="Sig_transdc_resp-reg_receiver"/>
</dbReference>
<dbReference type="InterPro" id="IPR029787">
    <property type="entry name" value="Nucleotide_cyclase"/>
</dbReference>
<dbReference type="CDD" id="cd01949">
    <property type="entry name" value="GGDEF"/>
    <property type="match status" value="1"/>
</dbReference>
<keyword evidence="6" id="KW-1185">Reference proteome</keyword>
<dbReference type="InterPro" id="IPR050706">
    <property type="entry name" value="Cyclic-di-GMP_PDE-like"/>
</dbReference>
<dbReference type="SMART" id="SM00052">
    <property type="entry name" value="EAL"/>
    <property type="match status" value="1"/>
</dbReference>
<dbReference type="SMART" id="SM00448">
    <property type="entry name" value="REC"/>
    <property type="match status" value="1"/>
</dbReference>
<dbReference type="Pfam" id="PF00990">
    <property type="entry name" value="GGDEF"/>
    <property type="match status" value="1"/>
</dbReference>
<gene>
    <name evidence="5" type="ordered locus">TVNIR_2493</name>
</gene>
<name>L0E0H2_THIND</name>
<dbReference type="SUPFAM" id="SSF52172">
    <property type="entry name" value="CheY-like"/>
    <property type="match status" value="1"/>
</dbReference>
<sequence length="603" mass="66186">MQAEVVQPNDVDVGPILIVDDEVDVHEELAEFLIEQGYLAWHALDADETLGILRQMPEIRILLVDIRMPGRDGLDLISELREAYGDYHECIVITGHGSKEHAISSVRLGLTDFLEKPLHLPALEVALKRAARRLAWKDARGGGRNSAAPAETSLYRRIRDLRGQLDYLRSHDPLTGFLNRPAFLGQSARRLADSGSSRAAVIMADLDRFRQINELHGFAAGDRVLVALAGRIETLAGAGALLGRMSSDRFAILGFFGGDGPDLGSWTTALRERLAEPLPESGIRHPLAVTTASALSGPEQPDAERLVFEAEMALAEGKQRGGNCHVNARASMVAAGSRSNRILDGIRDALLEGRIRPWYQPIVELANSNVWGFEALMRWHQGGEVVSAGTFAGIVKDTDVAPQLDEAVVDAVISDLDEWQHVLPSDRRYVVSVNLWSRTLTDPESFGRVMERLEGFASDRFVLAVEIIEGDLGLLPEAQRERLLAFRGPAQGGLLFLDDFGVAHSSFARLGEFPVDCLKLDRHFTEELQRSARSAQVVETIVTMAGKLACPVIAEGIETETQHRQLASLGCRYGQGYLLGKAMRIEDALAFAVGRYEDQRVGE</sequence>
<feature type="domain" description="EAL" evidence="3">
    <location>
        <begin position="339"/>
        <end position="596"/>
    </location>
</feature>
<dbReference type="RefSeq" id="WP_015259252.1">
    <property type="nucleotide sequence ID" value="NC_019902.2"/>
</dbReference>
<dbReference type="InterPro" id="IPR000160">
    <property type="entry name" value="GGDEF_dom"/>
</dbReference>
<dbReference type="EMBL" id="CP003989">
    <property type="protein sequence ID" value="AGA34136.1"/>
    <property type="molecule type" value="Genomic_DNA"/>
</dbReference>
<dbReference type="eggNOG" id="COG3706">
    <property type="taxonomic scope" value="Bacteria"/>
</dbReference>
<dbReference type="HOGENOM" id="CLU_000445_70_50_6"/>
<dbReference type="InterPro" id="IPR001633">
    <property type="entry name" value="EAL_dom"/>
</dbReference>
<dbReference type="SUPFAM" id="SSF141868">
    <property type="entry name" value="EAL domain-like"/>
    <property type="match status" value="1"/>
</dbReference>
<dbReference type="PROSITE" id="PS50887">
    <property type="entry name" value="GGDEF"/>
    <property type="match status" value="1"/>
</dbReference>
<dbReference type="Gene3D" id="3.20.20.450">
    <property type="entry name" value="EAL domain"/>
    <property type="match status" value="1"/>
</dbReference>
<organism evidence="5 6">
    <name type="scientific">Thioalkalivibrio nitratireducens (strain DSM 14787 / UNIQEM 213 / ALEN2)</name>
    <dbReference type="NCBI Taxonomy" id="1255043"/>
    <lineage>
        <taxon>Bacteria</taxon>
        <taxon>Pseudomonadati</taxon>
        <taxon>Pseudomonadota</taxon>
        <taxon>Gammaproteobacteria</taxon>
        <taxon>Chromatiales</taxon>
        <taxon>Ectothiorhodospiraceae</taxon>
        <taxon>Thioalkalivibrio</taxon>
    </lineage>
</organism>
<dbReference type="STRING" id="1255043.TVNIR_2493"/>
<dbReference type="KEGG" id="tni:TVNIR_2493"/>
<dbReference type="Pfam" id="PF00072">
    <property type="entry name" value="Response_reg"/>
    <property type="match status" value="1"/>
</dbReference>
<evidence type="ECO:0000259" key="3">
    <source>
        <dbReference type="PROSITE" id="PS50883"/>
    </source>
</evidence>
<feature type="modified residue" description="4-aspartylphosphate" evidence="1">
    <location>
        <position position="65"/>
    </location>
</feature>
<dbReference type="OrthoDB" id="9816034at2"/>
<feature type="domain" description="GGDEF" evidence="4">
    <location>
        <begin position="197"/>
        <end position="330"/>
    </location>
</feature>
<dbReference type="eggNOG" id="COG2200">
    <property type="taxonomic scope" value="Bacteria"/>
</dbReference>
<dbReference type="PATRIC" id="fig|1255043.3.peg.2516"/>
<dbReference type="GO" id="GO:0000160">
    <property type="term" value="P:phosphorelay signal transduction system"/>
    <property type="evidence" value="ECO:0007669"/>
    <property type="project" value="InterPro"/>
</dbReference>
<keyword evidence="1" id="KW-0597">Phosphoprotein</keyword>
<dbReference type="SMART" id="SM00267">
    <property type="entry name" value="GGDEF"/>
    <property type="match status" value="1"/>
</dbReference>
<evidence type="ECO:0000313" key="6">
    <source>
        <dbReference type="Proteomes" id="UP000010809"/>
    </source>
</evidence>
<evidence type="ECO:0000313" key="5">
    <source>
        <dbReference type="EMBL" id="AGA34136.1"/>
    </source>
</evidence>
<dbReference type="AlphaFoldDB" id="L0E0H2"/>
<dbReference type="InterPro" id="IPR011006">
    <property type="entry name" value="CheY-like_superfamily"/>
</dbReference>
<dbReference type="NCBIfam" id="TIGR00254">
    <property type="entry name" value="GGDEF"/>
    <property type="match status" value="1"/>
</dbReference>
<dbReference type="Proteomes" id="UP000010809">
    <property type="component" value="Chromosome"/>
</dbReference>
<dbReference type="Gene3D" id="3.40.50.2300">
    <property type="match status" value="1"/>
</dbReference>
<accession>L0E0H2</accession>
<proteinExistence type="predicted"/>
<dbReference type="PROSITE" id="PS50110">
    <property type="entry name" value="RESPONSE_REGULATORY"/>
    <property type="match status" value="1"/>
</dbReference>
<protein>
    <submittedName>
        <fullName evidence="5">GGDEF family protein</fullName>
    </submittedName>
</protein>
<feature type="domain" description="Response regulatory" evidence="2">
    <location>
        <begin position="15"/>
        <end position="131"/>
    </location>
</feature>
<dbReference type="PANTHER" id="PTHR33121:SF70">
    <property type="entry name" value="SIGNALING PROTEIN YKOW"/>
    <property type="match status" value="1"/>
</dbReference>
<dbReference type="CDD" id="cd01948">
    <property type="entry name" value="EAL"/>
    <property type="match status" value="1"/>
</dbReference>
<reference evidence="5" key="1">
    <citation type="submission" date="2015-12" db="EMBL/GenBank/DDBJ databases">
        <authorList>
            <person name="Tikhonova T.V."/>
            <person name="Pavlov A.R."/>
            <person name="Beletsky A.V."/>
            <person name="Mardanov A.V."/>
            <person name="Sorokin D.Y."/>
            <person name="Ravin N.V."/>
            <person name="Popov V.O."/>
        </authorList>
    </citation>
    <scope>NUCLEOTIDE SEQUENCE</scope>
    <source>
        <strain evidence="5">DSM 14787</strain>
    </source>
</reference>
<evidence type="ECO:0000259" key="4">
    <source>
        <dbReference type="PROSITE" id="PS50887"/>
    </source>
</evidence>
<dbReference type="InterPro" id="IPR035919">
    <property type="entry name" value="EAL_sf"/>
</dbReference>
<dbReference type="PANTHER" id="PTHR33121">
    <property type="entry name" value="CYCLIC DI-GMP PHOSPHODIESTERASE PDEF"/>
    <property type="match status" value="1"/>
</dbReference>
<evidence type="ECO:0000259" key="2">
    <source>
        <dbReference type="PROSITE" id="PS50110"/>
    </source>
</evidence>
<dbReference type="InterPro" id="IPR043128">
    <property type="entry name" value="Rev_trsase/Diguanyl_cyclase"/>
</dbReference>
<evidence type="ECO:0000256" key="1">
    <source>
        <dbReference type="PROSITE-ProRule" id="PRU00169"/>
    </source>
</evidence>
<dbReference type="Gene3D" id="3.30.70.270">
    <property type="match status" value="1"/>
</dbReference>
<dbReference type="PROSITE" id="PS50883">
    <property type="entry name" value="EAL"/>
    <property type="match status" value="1"/>
</dbReference>